<dbReference type="AlphaFoldDB" id="A0A8H7U7A6"/>
<evidence type="ECO:0000313" key="1">
    <source>
        <dbReference type="EMBL" id="KAF9822193.1"/>
    </source>
</evidence>
<protein>
    <recommendedName>
        <fullName evidence="3">Secreted protein</fullName>
    </recommendedName>
</protein>
<reference evidence="1" key="1">
    <citation type="submission" date="2020-11" db="EMBL/GenBank/DDBJ databases">
        <authorList>
            <person name="Koelle M."/>
            <person name="Horta M.A.C."/>
            <person name="Nowrousian M."/>
            <person name="Ohm R.A."/>
            <person name="Benz P."/>
            <person name="Pilgard A."/>
        </authorList>
    </citation>
    <scope>NUCLEOTIDE SEQUENCE</scope>
    <source>
        <strain evidence="1">FPRL280</strain>
    </source>
</reference>
<name>A0A8H7U7A6_9APHY</name>
<organism evidence="1 2">
    <name type="scientific">Rhodonia placenta</name>
    <dbReference type="NCBI Taxonomy" id="104341"/>
    <lineage>
        <taxon>Eukaryota</taxon>
        <taxon>Fungi</taxon>
        <taxon>Dikarya</taxon>
        <taxon>Basidiomycota</taxon>
        <taxon>Agaricomycotina</taxon>
        <taxon>Agaricomycetes</taxon>
        <taxon>Polyporales</taxon>
        <taxon>Adustoporiaceae</taxon>
        <taxon>Rhodonia</taxon>
    </lineage>
</organism>
<sequence>MPSIARSVFLAVQVAAIATLVGMPMAVTPALGSPLPVALPAWRTYVDLSRRSDLGPGIAVKDPQGSSSSLSMGKHTVADYNAMPVPTQKRDEDADFPNNMNLLQSHYQKLNDDSNTMNNLSRLSSSQRGTDFNQQYSTALSNFQMNFLGFQTILAQLAADRGLANYDPNNSVETMVKDTANMAKSVMEYTADLVDEIPVLGPMLAPTVYQIKCITDAIIDAIENLTDAIINSLMPLLQSLGIQATQVACDAGDRFCEGQSRWVLSRFDVPSTHYVSQAGS</sequence>
<evidence type="ECO:0000313" key="2">
    <source>
        <dbReference type="Proteomes" id="UP000639403"/>
    </source>
</evidence>
<dbReference type="Proteomes" id="UP000639403">
    <property type="component" value="Unassembled WGS sequence"/>
</dbReference>
<accession>A0A8H7U7A6</accession>
<gene>
    <name evidence="1" type="ORF">IEO21_00187</name>
</gene>
<reference evidence="1" key="2">
    <citation type="journal article" name="Front. Microbiol.">
        <title>Degradative Capacity of Two Strains of Rhodonia placenta: From Phenotype to Genotype.</title>
        <authorList>
            <person name="Kolle M."/>
            <person name="Horta M.A.C."/>
            <person name="Nowrousian M."/>
            <person name="Ohm R.A."/>
            <person name="Benz J.P."/>
            <person name="Pilgard A."/>
        </authorList>
    </citation>
    <scope>NUCLEOTIDE SEQUENCE</scope>
    <source>
        <strain evidence="1">FPRL280</strain>
    </source>
</reference>
<dbReference type="EMBL" id="JADOXO010000001">
    <property type="protein sequence ID" value="KAF9822193.1"/>
    <property type="molecule type" value="Genomic_DNA"/>
</dbReference>
<proteinExistence type="predicted"/>
<evidence type="ECO:0008006" key="3">
    <source>
        <dbReference type="Google" id="ProtNLM"/>
    </source>
</evidence>
<comment type="caution">
    <text evidence="1">The sequence shown here is derived from an EMBL/GenBank/DDBJ whole genome shotgun (WGS) entry which is preliminary data.</text>
</comment>